<accession>A0ABY8ETY8</accession>
<gene>
    <name evidence="4" type="ORF">GLX27_002564</name>
</gene>
<keyword evidence="5" id="KW-1185">Reference proteome</keyword>
<evidence type="ECO:0000256" key="3">
    <source>
        <dbReference type="SAM" id="MobiDB-lite"/>
    </source>
</evidence>
<feature type="region of interest" description="Disordered" evidence="3">
    <location>
        <begin position="74"/>
        <end position="119"/>
    </location>
</feature>
<proteinExistence type="inferred from homology"/>
<dbReference type="Pfam" id="PF01900">
    <property type="entry name" value="RNase_P_Rpp14"/>
    <property type="match status" value="1"/>
</dbReference>
<sequence length="133" mass="14489">MRYVWASATLLNEIEGQRVRICTYACSGTIRKLQRKAIAIDRYYILQLEQAQHDMAKIPPPPAVTAPDVYGDLDDDDLGMAVDTEPNDEDLLDERGAQTRDADDAGDAGAPPGVSSATAQLLEQSRADILNIS</sequence>
<evidence type="ECO:0000313" key="5">
    <source>
        <dbReference type="Proteomes" id="UP000818624"/>
    </source>
</evidence>
<reference evidence="4 5" key="1">
    <citation type="journal article" date="2020" name="Elife">
        <title>Loss of centromere function drives karyotype evolution in closely related Malassezia species.</title>
        <authorList>
            <person name="Sankaranarayanan S.R."/>
            <person name="Ianiri G."/>
            <person name="Coelho M.A."/>
            <person name="Reza M.H."/>
            <person name="Thimmappa B.C."/>
            <person name="Ganguly P."/>
            <person name="Vadnala R.N."/>
            <person name="Sun S."/>
            <person name="Siddharthan R."/>
            <person name="Tellgren-Roth C."/>
            <person name="Dawson T.L."/>
            <person name="Heitman J."/>
            <person name="Sanyal K."/>
        </authorList>
    </citation>
    <scope>NUCLEOTIDE SEQUENCE [LARGE SCALE GENOMIC DNA]</scope>
    <source>
        <strain evidence="4">CBS14141</strain>
    </source>
</reference>
<evidence type="ECO:0000313" key="4">
    <source>
        <dbReference type="EMBL" id="WFD47900.1"/>
    </source>
</evidence>
<dbReference type="InterPro" id="IPR002759">
    <property type="entry name" value="Pop5/Rpp14/Rnp2-like"/>
</dbReference>
<evidence type="ECO:0000256" key="1">
    <source>
        <dbReference type="ARBA" id="ARBA00010800"/>
    </source>
</evidence>
<comment type="similarity">
    <text evidence="1">Belongs to the eukaryotic/archaeal RNase P protein component 2 family.</text>
</comment>
<name>A0ABY8ETY8_MALFU</name>
<evidence type="ECO:0000256" key="2">
    <source>
        <dbReference type="ARBA" id="ARBA00022694"/>
    </source>
</evidence>
<dbReference type="EMBL" id="CP046235">
    <property type="protein sequence ID" value="WFD47900.1"/>
    <property type="molecule type" value="Genomic_DNA"/>
</dbReference>
<dbReference type="Proteomes" id="UP000818624">
    <property type="component" value="Chromosome 2"/>
</dbReference>
<dbReference type="SUPFAM" id="SSF160350">
    <property type="entry name" value="Rnp2-like"/>
    <property type="match status" value="1"/>
</dbReference>
<dbReference type="Gene3D" id="3.30.70.3250">
    <property type="entry name" value="Ribonuclease P, Pop5 subunit"/>
    <property type="match status" value="1"/>
</dbReference>
<organism evidence="4 5">
    <name type="scientific">Malassezia furfur</name>
    <name type="common">Pityriasis versicolor infection agent</name>
    <name type="synonym">Pityrosporum furfur</name>
    <dbReference type="NCBI Taxonomy" id="55194"/>
    <lineage>
        <taxon>Eukaryota</taxon>
        <taxon>Fungi</taxon>
        <taxon>Dikarya</taxon>
        <taxon>Basidiomycota</taxon>
        <taxon>Ustilaginomycotina</taxon>
        <taxon>Malasseziomycetes</taxon>
        <taxon>Malasseziales</taxon>
        <taxon>Malasseziaceae</taxon>
        <taxon>Malassezia</taxon>
    </lineage>
</organism>
<keyword evidence="2" id="KW-0819">tRNA processing</keyword>
<dbReference type="InterPro" id="IPR038085">
    <property type="entry name" value="Rnp2-like_sf"/>
</dbReference>
<protein>
    <submittedName>
        <fullName evidence="4">Uncharacterized protein</fullName>
    </submittedName>
</protein>
<feature type="compositionally biased region" description="Basic and acidic residues" evidence="3">
    <location>
        <begin position="93"/>
        <end position="103"/>
    </location>
</feature>